<dbReference type="EMBL" id="LR789086">
    <property type="protein sequence ID" value="CAB3264948.1"/>
    <property type="molecule type" value="mRNA"/>
</dbReference>
<reference evidence="1" key="1">
    <citation type="submission" date="2020-04" db="EMBL/GenBank/DDBJ databases">
        <authorList>
            <person name="Neveu A P."/>
        </authorList>
    </citation>
    <scope>NUCLEOTIDE SEQUENCE</scope>
    <source>
        <tissue evidence="1">Whole embryo</tissue>
    </source>
</reference>
<dbReference type="Pfam" id="PF10166">
    <property type="entry name" value="DUF2368"/>
    <property type="match status" value="1"/>
</dbReference>
<accession>A0A6F9DPM5</accession>
<sequence>MGQVASGIASGMKTTMDENFKRQMDFQMDAFQMQLERQLAMQNEMRERQMSMQIARAREIVKYYGTFYAVLALGCTAGAIKTKKGTPLIPLVPLGFVLTFQLDSAYGNLIQRARTEAEKIMTEERDMLKLPYNMPTFDLIEAKRLAAKK</sequence>
<organism evidence="1">
    <name type="scientific">Phallusia mammillata</name>
    <dbReference type="NCBI Taxonomy" id="59560"/>
    <lineage>
        <taxon>Eukaryota</taxon>
        <taxon>Metazoa</taxon>
        <taxon>Chordata</taxon>
        <taxon>Tunicata</taxon>
        <taxon>Ascidiacea</taxon>
        <taxon>Phlebobranchia</taxon>
        <taxon>Ascidiidae</taxon>
        <taxon>Phallusia</taxon>
    </lineage>
</organism>
<dbReference type="InterPro" id="IPR019319">
    <property type="entry name" value="Plg-R(KT)"/>
</dbReference>
<gene>
    <name evidence="1" type="primary">Plgrkt</name>
</gene>
<proteinExistence type="evidence at transcript level"/>
<dbReference type="GO" id="GO:0005886">
    <property type="term" value="C:plasma membrane"/>
    <property type="evidence" value="ECO:0007669"/>
    <property type="project" value="InterPro"/>
</dbReference>
<protein>
    <submittedName>
        <fullName evidence="1">Plasminogen receptor (KT)</fullName>
    </submittedName>
</protein>
<dbReference type="AlphaFoldDB" id="A0A6F9DPM5"/>
<keyword evidence="1" id="KW-0675">Receptor</keyword>
<name>A0A6F9DPM5_9ASCI</name>
<evidence type="ECO:0000313" key="1">
    <source>
        <dbReference type="EMBL" id="CAB3264948.1"/>
    </source>
</evidence>
<dbReference type="PANTHER" id="PTHR13411:SF6">
    <property type="entry name" value="PLASMINOGEN RECEPTOR (KT)"/>
    <property type="match status" value="1"/>
</dbReference>
<dbReference type="PANTHER" id="PTHR13411">
    <property type="entry name" value="PLASMINOGEN RECEPTOR (KT)"/>
    <property type="match status" value="1"/>
</dbReference>